<feature type="binding site" evidence="2">
    <location>
        <position position="119"/>
    </location>
    <ligand>
        <name>Fe cation</name>
        <dbReference type="ChEBI" id="CHEBI:24875"/>
    </ligand>
</feature>
<dbReference type="EMBL" id="JABFCN010000002">
    <property type="protein sequence ID" value="NNU35236.1"/>
    <property type="molecule type" value="Genomic_DNA"/>
</dbReference>
<feature type="domain" description="Pirin C-terminal" evidence="5">
    <location>
        <begin position="192"/>
        <end position="290"/>
    </location>
</feature>
<dbReference type="Pfam" id="PF02678">
    <property type="entry name" value="Pirin"/>
    <property type="match status" value="1"/>
</dbReference>
<feature type="domain" description="Pirin N-terminal" evidence="4">
    <location>
        <begin position="34"/>
        <end position="139"/>
    </location>
</feature>
<feature type="binding site" evidence="2">
    <location>
        <position position="75"/>
    </location>
    <ligand>
        <name>Fe cation</name>
        <dbReference type="ChEBI" id="CHEBI:24875"/>
    </ligand>
</feature>
<protein>
    <submittedName>
        <fullName evidence="6">Pirin family protein</fullName>
    </submittedName>
</protein>
<proteinExistence type="inferred from homology"/>
<accession>A0A7Y3S261</accession>
<keyword evidence="7" id="KW-1185">Reference proteome</keyword>
<comment type="similarity">
    <text evidence="1 3">Belongs to the pirin family.</text>
</comment>
<dbReference type="GO" id="GO:0046872">
    <property type="term" value="F:metal ion binding"/>
    <property type="evidence" value="ECO:0007669"/>
    <property type="project" value="UniProtKB-KW"/>
</dbReference>
<dbReference type="InterPro" id="IPR008778">
    <property type="entry name" value="Pirin_C_dom"/>
</dbReference>
<keyword evidence="2" id="KW-0479">Metal-binding</keyword>
<evidence type="ECO:0000259" key="4">
    <source>
        <dbReference type="Pfam" id="PF02678"/>
    </source>
</evidence>
<dbReference type="CDD" id="cd02909">
    <property type="entry name" value="cupin_pirin_N"/>
    <property type="match status" value="1"/>
</dbReference>
<dbReference type="InterPro" id="IPR014710">
    <property type="entry name" value="RmlC-like_jellyroll"/>
</dbReference>
<evidence type="ECO:0000259" key="5">
    <source>
        <dbReference type="Pfam" id="PF05726"/>
    </source>
</evidence>
<comment type="caution">
    <text evidence="6">The sequence shown here is derived from an EMBL/GenBank/DDBJ whole genome shotgun (WGS) entry which is preliminary data.</text>
</comment>
<evidence type="ECO:0000256" key="1">
    <source>
        <dbReference type="ARBA" id="ARBA00008416"/>
    </source>
</evidence>
<feature type="binding site" evidence="2">
    <location>
        <position position="73"/>
    </location>
    <ligand>
        <name>Fe cation</name>
        <dbReference type="ChEBI" id="CHEBI:24875"/>
    </ligand>
</feature>
<organism evidence="6 7">
    <name type="scientific">Rhizobium sophorae</name>
    <dbReference type="NCBI Taxonomy" id="1535242"/>
    <lineage>
        <taxon>Bacteria</taxon>
        <taxon>Pseudomonadati</taxon>
        <taxon>Pseudomonadota</taxon>
        <taxon>Alphaproteobacteria</taxon>
        <taxon>Hyphomicrobiales</taxon>
        <taxon>Rhizobiaceae</taxon>
        <taxon>Rhizobium/Agrobacterium group</taxon>
        <taxon>Rhizobium</taxon>
    </lineage>
</organism>
<dbReference type="SUPFAM" id="SSF51182">
    <property type="entry name" value="RmlC-like cupins"/>
    <property type="match status" value="1"/>
</dbReference>
<evidence type="ECO:0000313" key="7">
    <source>
        <dbReference type="Proteomes" id="UP000519972"/>
    </source>
</evidence>
<name>A0A7Y3S261_9HYPH</name>
<dbReference type="Proteomes" id="UP000519972">
    <property type="component" value="Unassembled WGS sequence"/>
</dbReference>
<keyword evidence="2" id="KW-0408">Iron</keyword>
<dbReference type="PANTHER" id="PTHR13903">
    <property type="entry name" value="PIRIN-RELATED"/>
    <property type="match status" value="1"/>
</dbReference>
<dbReference type="CDD" id="cd02247">
    <property type="entry name" value="cupin_pirin_C"/>
    <property type="match status" value="1"/>
</dbReference>
<dbReference type="InterPro" id="IPR011051">
    <property type="entry name" value="RmlC_Cupin_sf"/>
</dbReference>
<dbReference type="AlphaFoldDB" id="A0A7Y3S261"/>
<reference evidence="6 7" key="1">
    <citation type="submission" date="2020-02" db="EMBL/GenBank/DDBJ databases">
        <authorList>
            <person name="Sun Q."/>
        </authorList>
    </citation>
    <scope>NUCLEOTIDE SEQUENCE [LARGE SCALE GENOMIC DNA]</scope>
    <source>
        <strain evidence="6 7">CCBAU 03386</strain>
    </source>
</reference>
<evidence type="ECO:0000256" key="2">
    <source>
        <dbReference type="PIRSR" id="PIRSR006232-1"/>
    </source>
</evidence>
<comment type="cofactor">
    <cofactor evidence="2">
        <name>Fe cation</name>
        <dbReference type="ChEBI" id="CHEBI:24875"/>
    </cofactor>
    <text evidence="2">Binds 1 Fe cation per subunit.</text>
</comment>
<feature type="binding site" evidence="2">
    <location>
        <position position="117"/>
    </location>
    <ligand>
        <name>Fe cation</name>
        <dbReference type="ChEBI" id="CHEBI:24875"/>
    </ligand>
</feature>
<evidence type="ECO:0000256" key="3">
    <source>
        <dbReference type="RuleBase" id="RU003457"/>
    </source>
</evidence>
<sequence length="311" mass="34574">MSWNPAIEPGCPDKVGFDAIETLIVPRSRDIGGFEVRRALPAPKRQMVGPFIFFDQAGPAELLIGQGIDVRPHPHIGLGTVTYLYRGDFHHRDSTGADQIIRPGELNWMVAGRGVSHSERTTAAARTGPNSLFGIQTWLALPESHEDMDPTFEHHGKEVLPFIEDQGVSVRLILGNAYGEIAPATLFSETFYADVTLEQRSRLPLPDNHEDRGIYIVEGSISIAGRDYEAPQMMVFRPGDKITVAAGSRGARLMILGGATLAGPRYIWWNFVASSKERIEEAKDEWRAQNWGKGRFDLPINDRDEHIPLPE</sequence>
<dbReference type="InterPro" id="IPR012093">
    <property type="entry name" value="Pirin"/>
</dbReference>
<dbReference type="Pfam" id="PF05726">
    <property type="entry name" value="Pirin_C"/>
    <property type="match status" value="1"/>
</dbReference>
<dbReference type="Gene3D" id="2.60.120.10">
    <property type="entry name" value="Jelly Rolls"/>
    <property type="match status" value="2"/>
</dbReference>
<dbReference type="RefSeq" id="WP_171375836.1">
    <property type="nucleotide sequence ID" value="NZ_JABFCN010000002.1"/>
</dbReference>
<evidence type="ECO:0000313" key="6">
    <source>
        <dbReference type="EMBL" id="NNU35236.1"/>
    </source>
</evidence>
<dbReference type="InterPro" id="IPR003829">
    <property type="entry name" value="Pirin_N_dom"/>
</dbReference>
<dbReference type="PANTHER" id="PTHR13903:SF8">
    <property type="entry name" value="PIRIN"/>
    <property type="match status" value="1"/>
</dbReference>
<dbReference type="PIRSF" id="PIRSF006232">
    <property type="entry name" value="Pirin"/>
    <property type="match status" value="1"/>
</dbReference>
<gene>
    <name evidence="6" type="ORF">G9X64_01725</name>
</gene>